<proteinExistence type="predicted"/>
<accession>A0ABN8LBP0</accession>
<keyword evidence="2" id="KW-0732">Signal</keyword>
<feature type="transmembrane region" description="Helical" evidence="1">
    <location>
        <begin position="183"/>
        <end position="204"/>
    </location>
</feature>
<name>A0ABN8LBP0_CHISP</name>
<dbReference type="Pfam" id="PF07898">
    <property type="entry name" value="DUF1676"/>
    <property type="match status" value="1"/>
</dbReference>
<feature type="signal peptide" evidence="2">
    <location>
        <begin position="1"/>
        <end position="28"/>
    </location>
</feature>
<keyword evidence="1" id="KW-0812">Transmembrane</keyword>
<evidence type="ECO:0000313" key="4">
    <source>
        <dbReference type="Proteomes" id="UP001153292"/>
    </source>
</evidence>
<dbReference type="PANTHER" id="PTHR21879:SF8">
    <property type="entry name" value="OSIRIS 23"/>
    <property type="match status" value="1"/>
</dbReference>
<evidence type="ECO:0000256" key="1">
    <source>
        <dbReference type="SAM" id="Phobius"/>
    </source>
</evidence>
<feature type="chain" id="PRO_5046687341" evidence="2">
    <location>
        <begin position="29"/>
        <end position="371"/>
    </location>
</feature>
<reference evidence="3" key="1">
    <citation type="submission" date="2021-12" db="EMBL/GenBank/DDBJ databases">
        <authorList>
            <person name="King R."/>
        </authorList>
    </citation>
    <scope>NUCLEOTIDE SEQUENCE</scope>
</reference>
<keyword evidence="1" id="KW-1133">Transmembrane helix</keyword>
<dbReference type="PANTHER" id="PTHR21879">
    <property type="entry name" value="FI03362P-RELATED-RELATED"/>
    <property type="match status" value="1"/>
</dbReference>
<protein>
    <submittedName>
        <fullName evidence="3">Uncharacterized protein</fullName>
    </submittedName>
</protein>
<organism evidence="3 4">
    <name type="scientific">Chilo suppressalis</name>
    <name type="common">Asiatic rice borer moth</name>
    <dbReference type="NCBI Taxonomy" id="168631"/>
    <lineage>
        <taxon>Eukaryota</taxon>
        <taxon>Metazoa</taxon>
        <taxon>Ecdysozoa</taxon>
        <taxon>Arthropoda</taxon>
        <taxon>Hexapoda</taxon>
        <taxon>Insecta</taxon>
        <taxon>Pterygota</taxon>
        <taxon>Neoptera</taxon>
        <taxon>Endopterygota</taxon>
        <taxon>Lepidoptera</taxon>
        <taxon>Glossata</taxon>
        <taxon>Ditrysia</taxon>
        <taxon>Pyraloidea</taxon>
        <taxon>Crambidae</taxon>
        <taxon>Crambinae</taxon>
        <taxon>Chilo</taxon>
    </lineage>
</organism>
<evidence type="ECO:0000313" key="3">
    <source>
        <dbReference type="EMBL" id="CAH2991596.1"/>
    </source>
</evidence>
<sequence length="371" mass="41800">MSVLMHPQVMNTAVLSFFAVTLISGCHGNQKDDADAYLSRFVADLWLEGADIVKIIWRDCSKKLVDVKDVIDHKEYFPKFVRCMKRKTLRALDRSLSPDLVPIADGVNLVRFELVDRSGNIVPENETSAWTEKELEEGDWRSLALQRMAKVLRTHVIKFDFEDAKNMDKVEYRGRRRHQMMTMMMFGIVSIGMVLVPMGFQFLAVLGGKALLLAKMALILASIQGLKKIASSPVNYGFYHSPPYDYYEKRSRDDWPPPSVMPATPPPSLSAQTWPSNQVVKIDRTIANEGARGKIEAVTWRPELPKAIQQEAEARVYPVYAGPEVTPFTSIDAPTQLADFTTRPGEVQAEYALELPYNGLRFQSPTTVVSA</sequence>
<dbReference type="Proteomes" id="UP001153292">
    <property type="component" value="Chromosome 8"/>
</dbReference>
<keyword evidence="1" id="KW-0472">Membrane</keyword>
<dbReference type="InterPro" id="IPR012464">
    <property type="entry name" value="DUF1676"/>
</dbReference>
<evidence type="ECO:0000256" key="2">
    <source>
        <dbReference type="SAM" id="SignalP"/>
    </source>
</evidence>
<gene>
    <name evidence="3" type="ORF">CHILSU_LOCUS10663</name>
</gene>
<dbReference type="EMBL" id="OU963901">
    <property type="protein sequence ID" value="CAH2991596.1"/>
    <property type="molecule type" value="Genomic_DNA"/>
</dbReference>
<keyword evidence="4" id="KW-1185">Reference proteome</keyword>